<feature type="signal peptide" evidence="3">
    <location>
        <begin position="1"/>
        <end position="21"/>
    </location>
</feature>
<keyword evidence="2 5" id="KW-0378">Hydrolase</keyword>
<dbReference type="EMBL" id="AP014940">
    <property type="protein sequence ID" value="BAV96223.1"/>
    <property type="molecule type" value="Genomic_DNA"/>
</dbReference>
<dbReference type="RefSeq" id="WP_096376690.1">
    <property type="nucleotide sequence ID" value="NZ_AP014940.1"/>
</dbReference>
<dbReference type="PRINTS" id="PR00793">
    <property type="entry name" value="PROAMNOPTASE"/>
</dbReference>
<dbReference type="PANTHER" id="PTHR43798:SF33">
    <property type="entry name" value="HYDROLASE, PUTATIVE (AFU_ORTHOLOGUE AFUA_2G14860)-RELATED"/>
    <property type="match status" value="1"/>
</dbReference>
<accession>A0AAU9AE71</accession>
<evidence type="ECO:0000256" key="1">
    <source>
        <dbReference type="ARBA" id="ARBA00010088"/>
    </source>
</evidence>
<reference evidence="5 6" key="1">
    <citation type="journal article" date="2017" name="DNA Res.">
        <title>Complete genome sequence and expression profile of the commercial lytic enzyme producer Lysobacter enzymogenes M497-1.</title>
        <authorList>
            <person name="Takami H."/>
            <person name="Toyoda A."/>
            <person name="Uchiyama I."/>
            <person name="Itoh T."/>
            <person name="Takaki Y."/>
            <person name="Arai W."/>
            <person name="Nishi S."/>
            <person name="Kawai M."/>
            <person name="Shinya K."/>
            <person name="Ikeda H."/>
        </authorList>
    </citation>
    <scope>NUCLEOTIDE SEQUENCE [LARGE SCALE GENOMIC DNA]</scope>
    <source>
        <strain evidence="5 6">M497-1</strain>
    </source>
</reference>
<dbReference type="Pfam" id="PF00561">
    <property type="entry name" value="Abhydrolase_1"/>
    <property type="match status" value="1"/>
</dbReference>
<name>A0AAU9AE71_LYSEN</name>
<evidence type="ECO:0000313" key="6">
    <source>
        <dbReference type="Proteomes" id="UP000218824"/>
    </source>
</evidence>
<dbReference type="Gene3D" id="3.40.50.1820">
    <property type="entry name" value="alpha/beta hydrolase"/>
    <property type="match status" value="1"/>
</dbReference>
<sequence>MNALARTLVLAAALAAGAAHADEPAPKPVKPANRAEAIAVVAQARRIVTPNGIERSEKVRIGGIEQWVSIRGNDRRNPVLLVVHGGPGYVSMPMSWWNGRGWEEYFTVVHWDQRASGKTHLLTPQEQIAPTLTPERMIADVEEMVAWVRKDLGKDKIFLLGHSYGSYLGLETARRHPQWLHAYIGVGQATDVAESERRGWRATLDAAQRDGNAEAVRELEALAPYAAPGHPPTIQQIYAQRKWLQRYGGTMAYRQNNDDDSVLARLSPDYSDEQLRGLWKGNDFATPILLPQLMTQNLATGKTLDCPLILLLGRHDTNVNSDVAAEWYAQVKAPGKALVWFEHSAHMPMTEEPGKFLLALVNQARPYAQKVGDAAP</sequence>
<dbReference type="GO" id="GO:0006508">
    <property type="term" value="P:proteolysis"/>
    <property type="evidence" value="ECO:0007669"/>
    <property type="project" value="InterPro"/>
</dbReference>
<gene>
    <name evidence="5" type="ORF">LEN_0736</name>
</gene>
<organism evidence="5 6">
    <name type="scientific">Lysobacter enzymogenes</name>
    <dbReference type="NCBI Taxonomy" id="69"/>
    <lineage>
        <taxon>Bacteria</taxon>
        <taxon>Pseudomonadati</taxon>
        <taxon>Pseudomonadota</taxon>
        <taxon>Gammaproteobacteria</taxon>
        <taxon>Lysobacterales</taxon>
        <taxon>Lysobacteraceae</taxon>
        <taxon>Lysobacter</taxon>
    </lineage>
</organism>
<feature type="chain" id="PRO_5043897017" evidence="3">
    <location>
        <begin position="22"/>
        <end position="376"/>
    </location>
</feature>
<dbReference type="InterPro" id="IPR002410">
    <property type="entry name" value="Peptidase_S33"/>
</dbReference>
<dbReference type="GeneID" id="83062635"/>
<dbReference type="AlphaFoldDB" id="A0AAU9AE71"/>
<evidence type="ECO:0000256" key="2">
    <source>
        <dbReference type="ARBA" id="ARBA00022801"/>
    </source>
</evidence>
<dbReference type="InterPro" id="IPR050266">
    <property type="entry name" value="AB_hydrolase_sf"/>
</dbReference>
<evidence type="ECO:0000256" key="3">
    <source>
        <dbReference type="SAM" id="SignalP"/>
    </source>
</evidence>
<dbReference type="Proteomes" id="UP000218824">
    <property type="component" value="Chromosome"/>
</dbReference>
<evidence type="ECO:0000313" key="5">
    <source>
        <dbReference type="EMBL" id="BAV96223.1"/>
    </source>
</evidence>
<dbReference type="KEGG" id="lem:LEN_0736"/>
<evidence type="ECO:0000259" key="4">
    <source>
        <dbReference type="Pfam" id="PF00561"/>
    </source>
</evidence>
<dbReference type="GO" id="GO:0016020">
    <property type="term" value="C:membrane"/>
    <property type="evidence" value="ECO:0007669"/>
    <property type="project" value="TreeGrafter"/>
</dbReference>
<dbReference type="PANTHER" id="PTHR43798">
    <property type="entry name" value="MONOACYLGLYCEROL LIPASE"/>
    <property type="match status" value="1"/>
</dbReference>
<dbReference type="GO" id="GO:0008233">
    <property type="term" value="F:peptidase activity"/>
    <property type="evidence" value="ECO:0007669"/>
    <property type="project" value="InterPro"/>
</dbReference>
<dbReference type="InterPro" id="IPR000073">
    <property type="entry name" value="AB_hydrolase_1"/>
</dbReference>
<comment type="similarity">
    <text evidence="1">Belongs to the peptidase S33 family.</text>
</comment>
<dbReference type="SUPFAM" id="SSF53474">
    <property type="entry name" value="alpha/beta-Hydrolases"/>
    <property type="match status" value="1"/>
</dbReference>
<keyword evidence="3" id="KW-0732">Signal</keyword>
<dbReference type="InterPro" id="IPR029058">
    <property type="entry name" value="AB_hydrolase_fold"/>
</dbReference>
<feature type="domain" description="AB hydrolase-1" evidence="4">
    <location>
        <begin position="78"/>
        <end position="353"/>
    </location>
</feature>
<protein>
    <submittedName>
        <fullName evidence="5">Alpha/beta fold family hydrolase</fullName>
    </submittedName>
</protein>
<proteinExistence type="inferred from homology"/>